<accession>A0ABN8Q0Y1</accession>
<dbReference type="EMBL" id="CALNXI010001089">
    <property type="protein sequence ID" value="CAH3154958.1"/>
    <property type="molecule type" value="Genomic_DNA"/>
</dbReference>
<gene>
    <name evidence="1" type="ORF">PEVE_00001570</name>
</gene>
<protein>
    <submittedName>
        <fullName evidence="1">Uncharacterized protein</fullName>
    </submittedName>
</protein>
<organism evidence="1 2">
    <name type="scientific">Porites evermanni</name>
    <dbReference type="NCBI Taxonomy" id="104178"/>
    <lineage>
        <taxon>Eukaryota</taxon>
        <taxon>Metazoa</taxon>
        <taxon>Cnidaria</taxon>
        <taxon>Anthozoa</taxon>
        <taxon>Hexacorallia</taxon>
        <taxon>Scleractinia</taxon>
        <taxon>Fungiina</taxon>
        <taxon>Poritidae</taxon>
        <taxon>Porites</taxon>
    </lineage>
</organism>
<proteinExistence type="predicted"/>
<reference evidence="1 2" key="1">
    <citation type="submission" date="2022-05" db="EMBL/GenBank/DDBJ databases">
        <authorList>
            <consortium name="Genoscope - CEA"/>
            <person name="William W."/>
        </authorList>
    </citation>
    <scope>NUCLEOTIDE SEQUENCE [LARGE SCALE GENOMIC DNA]</scope>
</reference>
<feature type="non-terminal residue" evidence="1">
    <location>
        <position position="1"/>
    </location>
</feature>
<keyword evidence="2" id="KW-1185">Reference proteome</keyword>
<name>A0ABN8Q0Y1_9CNID</name>
<comment type="caution">
    <text evidence="1">The sequence shown here is derived from an EMBL/GenBank/DDBJ whole genome shotgun (WGS) entry which is preliminary data.</text>
</comment>
<feature type="non-terminal residue" evidence="1">
    <location>
        <position position="143"/>
    </location>
</feature>
<sequence>QTFGQGERCRAGVGFNLTSDGNYDMVNKKLKNVGEGTASSEVITKHQIATAMIDKHNNNQNIDFKNTYNVINSKQQTFNEMNAIRNTLVCYEDVRDVFPNCWYLNMGDNKIKGLPTTSQAGDEATSKAYVEDNFFKLSGASLT</sequence>
<evidence type="ECO:0000313" key="2">
    <source>
        <dbReference type="Proteomes" id="UP001159427"/>
    </source>
</evidence>
<dbReference type="Proteomes" id="UP001159427">
    <property type="component" value="Unassembled WGS sequence"/>
</dbReference>
<evidence type="ECO:0000313" key="1">
    <source>
        <dbReference type="EMBL" id="CAH3154958.1"/>
    </source>
</evidence>